<reference evidence="1 2" key="1">
    <citation type="journal article" date="2018" name="Mol. Biol. Evol.">
        <title>Broad Genomic Sampling Reveals a Smut Pathogenic Ancestry of the Fungal Clade Ustilaginomycotina.</title>
        <authorList>
            <person name="Kijpornyongpan T."/>
            <person name="Mondo S.J."/>
            <person name="Barry K."/>
            <person name="Sandor L."/>
            <person name="Lee J."/>
            <person name="Lipzen A."/>
            <person name="Pangilinan J."/>
            <person name="LaButti K."/>
            <person name="Hainaut M."/>
            <person name="Henrissat B."/>
            <person name="Grigoriev I.V."/>
            <person name="Spatafora J.W."/>
            <person name="Aime M.C."/>
        </authorList>
    </citation>
    <scope>NUCLEOTIDE SEQUENCE [LARGE SCALE GENOMIC DNA]</scope>
    <source>
        <strain evidence="1 2">SA 807</strain>
    </source>
</reference>
<accession>A0ACD0P2S1</accession>
<organism evidence="1 2">
    <name type="scientific">Violaceomyces palustris</name>
    <dbReference type="NCBI Taxonomy" id="1673888"/>
    <lineage>
        <taxon>Eukaryota</taxon>
        <taxon>Fungi</taxon>
        <taxon>Dikarya</taxon>
        <taxon>Basidiomycota</taxon>
        <taxon>Ustilaginomycotina</taxon>
        <taxon>Ustilaginomycetes</taxon>
        <taxon>Violaceomycetales</taxon>
        <taxon>Violaceomycetaceae</taxon>
        <taxon>Violaceomyces</taxon>
    </lineage>
</organism>
<keyword evidence="2" id="KW-1185">Reference proteome</keyword>
<name>A0ACD0P2S1_9BASI</name>
<dbReference type="Proteomes" id="UP000245626">
    <property type="component" value="Unassembled WGS sequence"/>
</dbReference>
<evidence type="ECO:0000313" key="2">
    <source>
        <dbReference type="Proteomes" id="UP000245626"/>
    </source>
</evidence>
<sequence>MKPTTHFSSLRKNGFRRGIHLHLVAQGSAAPSQPYTPSDPIRSTLAPFSRWNPPLPWCQASWKERLATTGFHLGRDQPERSFHTSSSPFVAHSEKSRSKAKNPRSNPRLEALPDKVDLQTGPLGRLSKLKPPQQAHKITTRVGSSFAGNHSLKWVQPPNNVLIVKKRNEKRVSRAMADIMSYLGSRYPHMNIIVEEHAIEEDQGVGLLSAFEDKVVTASEDDKPTLAEKVDFVITLGGDGTILHVSSLFDRDAVPPVLSFSMGTLGFLLPYDISAYKSAIEDLMDSRVSLLLRMRLRQTSHAADGTLLCDEIDKCHEIHLMNEVTLHRGREPHMTKIDAYVDGQYLTQAISDGLIISTPTGSTAYSLSAGGPIVHPSVQSLVLTPISPRSLSFRTVLLPSDSTIQLKISSTSRSPAELTVDGKVSRTLSRGEYLQVSMSPYPIPCVNRSSASDHSTMGKGSGPPPGWVPRGEDDWLRDINTLLKFNVSFGGRGSLGGHGRGDEDE</sequence>
<proteinExistence type="predicted"/>
<gene>
    <name evidence="1" type="ORF">IE53DRAFT_340631</name>
</gene>
<dbReference type="EMBL" id="KZ819778">
    <property type="protein sequence ID" value="PWN52413.1"/>
    <property type="molecule type" value="Genomic_DNA"/>
</dbReference>
<evidence type="ECO:0000313" key="1">
    <source>
        <dbReference type="EMBL" id="PWN52413.1"/>
    </source>
</evidence>
<keyword evidence="1" id="KW-0808">Transferase</keyword>
<keyword evidence="1" id="KW-0418">Kinase</keyword>
<protein>
    <submittedName>
        <fullName evidence="1">ATP-NAD kinase</fullName>
    </submittedName>
</protein>